<protein>
    <recommendedName>
        <fullName evidence="11">Molybdopterin molybdenumtransferase</fullName>
        <ecNumber evidence="11">2.10.1.1</ecNumber>
    </recommendedName>
</protein>
<dbReference type="GO" id="GO:0005829">
    <property type="term" value="C:cytosol"/>
    <property type="evidence" value="ECO:0007669"/>
    <property type="project" value="TreeGrafter"/>
</dbReference>
<evidence type="ECO:0000256" key="8">
    <source>
        <dbReference type="ARBA" id="ARBA00022842"/>
    </source>
</evidence>
<dbReference type="AlphaFoldDB" id="A0A317CSI2"/>
<comment type="cofactor">
    <cofactor evidence="1 11">
        <name>Mg(2+)</name>
        <dbReference type="ChEBI" id="CHEBI:18420"/>
    </cofactor>
</comment>
<dbReference type="Gene3D" id="3.90.105.10">
    <property type="entry name" value="Molybdopterin biosynthesis moea protein, domain 2"/>
    <property type="match status" value="1"/>
</dbReference>
<dbReference type="GO" id="GO:0046872">
    <property type="term" value="F:metal ion binding"/>
    <property type="evidence" value="ECO:0007669"/>
    <property type="project" value="UniProtKB-UniRule"/>
</dbReference>
<feature type="domain" description="MoaB/Mog" evidence="12">
    <location>
        <begin position="173"/>
        <end position="310"/>
    </location>
</feature>
<dbReference type="Gene3D" id="2.170.190.11">
    <property type="entry name" value="Molybdopterin biosynthesis moea protein, domain 3"/>
    <property type="match status" value="1"/>
</dbReference>
<dbReference type="NCBIfam" id="TIGR00177">
    <property type="entry name" value="molyb_syn"/>
    <property type="match status" value="1"/>
</dbReference>
<comment type="pathway">
    <text evidence="3 11">Cofactor biosynthesis; molybdopterin biosynthesis.</text>
</comment>
<dbReference type="InterPro" id="IPR038987">
    <property type="entry name" value="MoeA-like"/>
</dbReference>
<dbReference type="InterPro" id="IPR036135">
    <property type="entry name" value="MoeA_linker/N_sf"/>
</dbReference>
<keyword evidence="9 11" id="KW-0501">Molybdenum cofactor biosynthesis</keyword>
<keyword evidence="7 11" id="KW-0479">Metal-binding</keyword>
<evidence type="ECO:0000256" key="7">
    <source>
        <dbReference type="ARBA" id="ARBA00022723"/>
    </source>
</evidence>
<comment type="caution">
    <text evidence="13">The sequence shown here is derived from an EMBL/GenBank/DDBJ whole genome shotgun (WGS) entry which is preliminary data.</text>
</comment>
<comment type="catalytic activity">
    <reaction evidence="10">
        <text>adenylyl-molybdopterin + molybdate = Mo-molybdopterin + AMP + H(+)</text>
        <dbReference type="Rhea" id="RHEA:35047"/>
        <dbReference type="ChEBI" id="CHEBI:15378"/>
        <dbReference type="ChEBI" id="CHEBI:36264"/>
        <dbReference type="ChEBI" id="CHEBI:62727"/>
        <dbReference type="ChEBI" id="CHEBI:71302"/>
        <dbReference type="ChEBI" id="CHEBI:456215"/>
        <dbReference type="EC" id="2.10.1.1"/>
    </reaction>
</comment>
<dbReference type="InterPro" id="IPR008284">
    <property type="entry name" value="MoCF_biosynth_CS"/>
</dbReference>
<evidence type="ECO:0000313" key="13">
    <source>
        <dbReference type="EMBL" id="PWQ99282.1"/>
    </source>
</evidence>
<evidence type="ECO:0000256" key="1">
    <source>
        <dbReference type="ARBA" id="ARBA00001946"/>
    </source>
</evidence>
<comment type="similarity">
    <text evidence="4 11">Belongs to the MoeA family.</text>
</comment>
<dbReference type="CDD" id="cd00887">
    <property type="entry name" value="MoeA"/>
    <property type="match status" value="1"/>
</dbReference>
<evidence type="ECO:0000256" key="11">
    <source>
        <dbReference type="RuleBase" id="RU365090"/>
    </source>
</evidence>
<proteinExistence type="inferred from homology"/>
<dbReference type="SMART" id="SM00852">
    <property type="entry name" value="MoCF_biosynth"/>
    <property type="match status" value="1"/>
</dbReference>
<dbReference type="PROSITE" id="PS01079">
    <property type="entry name" value="MOCF_BIOSYNTHESIS_2"/>
    <property type="match status" value="1"/>
</dbReference>
<evidence type="ECO:0000256" key="9">
    <source>
        <dbReference type="ARBA" id="ARBA00023150"/>
    </source>
</evidence>
<dbReference type="GO" id="GO:0006777">
    <property type="term" value="P:Mo-molybdopterin cofactor biosynthetic process"/>
    <property type="evidence" value="ECO:0007669"/>
    <property type="project" value="UniProtKB-UniRule"/>
</dbReference>
<dbReference type="SUPFAM" id="SSF63867">
    <property type="entry name" value="MoeA C-terminal domain-like"/>
    <property type="match status" value="1"/>
</dbReference>
<dbReference type="PANTHER" id="PTHR10192:SF5">
    <property type="entry name" value="GEPHYRIN"/>
    <property type="match status" value="1"/>
</dbReference>
<evidence type="ECO:0000259" key="12">
    <source>
        <dbReference type="SMART" id="SM00852"/>
    </source>
</evidence>
<dbReference type="Pfam" id="PF03454">
    <property type="entry name" value="MoeA_C"/>
    <property type="match status" value="1"/>
</dbReference>
<dbReference type="FunFam" id="3.40.980.10:FF:000004">
    <property type="entry name" value="Molybdopterin molybdenumtransferase"/>
    <property type="match status" value="1"/>
</dbReference>
<dbReference type="GO" id="GO:0061599">
    <property type="term" value="F:molybdopterin molybdotransferase activity"/>
    <property type="evidence" value="ECO:0007669"/>
    <property type="project" value="UniProtKB-UniRule"/>
</dbReference>
<evidence type="ECO:0000256" key="2">
    <source>
        <dbReference type="ARBA" id="ARBA00002901"/>
    </source>
</evidence>
<dbReference type="OrthoDB" id="9804758at2"/>
<evidence type="ECO:0000256" key="10">
    <source>
        <dbReference type="ARBA" id="ARBA00047317"/>
    </source>
</evidence>
<gene>
    <name evidence="13" type="ORF">DKW60_06015</name>
</gene>
<keyword evidence="14" id="KW-1185">Reference proteome</keyword>
<dbReference type="PANTHER" id="PTHR10192">
    <property type="entry name" value="MOLYBDOPTERIN BIOSYNTHESIS PROTEIN"/>
    <property type="match status" value="1"/>
</dbReference>
<sequence>MPVDEALQRLSKCVVPVSETEEIALSDGLGRVLAEAITSPLNVPPLANSSMDGYAVRADEIHEGIQLPVSQRIPAGSVGSTLLEGTIARIFTGAPVPEGADAVVMQELCEVGADGVTISASIDKGENIRAAGEDIKQGELVLSAHHKLRAQDLGLLASVGVCRIRVYKRLRVAVFFTGDELREPGEVLAEGQIYNSNRYTLVGMLQRMGCEVVNLGIIQDDLASTIDALNDASSQADLVMTSGGVSVGEEDHVKSAVDSLGTLDLWRISIKPGKPLAFGEVNGVPFLGLPGNPVSVFATTCVLARPFILAMQGGEFESVKGFNVTANFDLAYTVRRQEYLRVRLVVAENGKAVLESYPNQSSGVLTSASWADGLAVVREGVKLSKGDELEFIPFSLFDL</sequence>
<dbReference type="Pfam" id="PF00994">
    <property type="entry name" value="MoCF_biosynth"/>
    <property type="match status" value="1"/>
</dbReference>
<dbReference type="Proteomes" id="UP000245539">
    <property type="component" value="Unassembled WGS sequence"/>
</dbReference>
<dbReference type="NCBIfam" id="NF045515">
    <property type="entry name" value="Glp_gephyrin"/>
    <property type="match status" value="1"/>
</dbReference>
<dbReference type="UniPathway" id="UPA00344"/>
<evidence type="ECO:0000256" key="5">
    <source>
        <dbReference type="ARBA" id="ARBA00022505"/>
    </source>
</evidence>
<comment type="function">
    <text evidence="2 11">Catalyzes the insertion of molybdate into adenylated molybdopterin with the concomitant release of AMP.</text>
</comment>
<dbReference type="InterPro" id="IPR005110">
    <property type="entry name" value="MoeA_linker/N"/>
</dbReference>
<dbReference type="Gene3D" id="2.40.340.10">
    <property type="entry name" value="MoeA, C-terminal, domain IV"/>
    <property type="match status" value="1"/>
</dbReference>
<name>A0A317CSI2_9GAMM</name>
<organism evidence="13 14">
    <name type="scientific">Leucothrix pacifica</name>
    <dbReference type="NCBI Taxonomy" id="1247513"/>
    <lineage>
        <taxon>Bacteria</taxon>
        <taxon>Pseudomonadati</taxon>
        <taxon>Pseudomonadota</taxon>
        <taxon>Gammaproteobacteria</taxon>
        <taxon>Thiotrichales</taxon>
        <taxon>Thiotrichaceae</taxon>
        <taxon>Leucothrix</taxon>
    </lineage>
</organism>
<dbReference type="EC" id="2.10.1.1" evidence="11"/>
<evidence type="ECO:0000256" key="3">
    <source>
        <dbReference type="ARBA" id="ARBA00005046"/>
    </source>
</evidence>
<dbReference type="SUPFAM" id="SSF53218">
    <property type="entry name" value="Molybdenum cofactor biosynthesis proteins"/>
    <property type="match status" value="1"/>
</dbReference>
<evidence type="ECO:0000313" key="14">
    <source>
        <dbReference type="Proteomes" id="UP000245539"/>
    </source>
</evidence>
<dbReference type="InterPro" id="IPR036688">
    <property type="entry name" value="MoeA_C_domain_IV_sf"/>
</dbReference>
<keyword evidence="5 11" id="KW-0500">Molybdenum</keyword>
<dbReference type="Pfam" id="PF03453">
    <property type="entry name" value="MoeA_N"/>
    <property type="match status" value="1"/>
</dbReference>
<dbReference type="InterPro" id="IPR001453">
    <property type="entry name" value="MoaB/Mog_dom"/>
</dbReference>
<dbReference type="InterPro" id="IPR005111">
    <property type="entry name" value="MoeA_C_domain_IV"/>
</dbReference>
<accession>A0A317CSI2</accession>
<dbReference type="SUPFAM" id="SSF63882">
    <property type="entry name" value="MoeA N-terminal region -like"/>
    <property type="match status" value="1"/>
</dbReference>
<dbReference type="InterPro" id="IPR036425">
    <property type="entry name" value="MoaB/Mog-like_dom_sf"/>
</dbReference>
<keyword evidence="6 11" id="KW-0808">Transferase</keyword>
<keyword evidence="8 11" id="KW-0460">Magnesium</keyword>
<evidence type="ECO:0000256" key="4">
    <source>
        <dbReference type="ARBA" id="ARBA00010763"/>
    </source>
</evidence>
<reference evidence="13 14" key="1">
    <citation type="submission" date="2018-05" db="EMBL/GenBank/DDBJ databases">
        <title>Leucothrix arctica sp. nov., isolated from Arctic seawater.</title>
        <authorList>
            <person name="Choi A."/>
            <person name="Baek K."/>
        </authorList>
    </citation>
    <scope>NUCLEOTIDE SEQUENCE [LARGE SCALE GENOMIC DNA]</scope>
    <source>
        <strain evidence="13 14">JCM 18388</strain>
    </source>
</reference>
<dbReference type="EMBL" id="QGKM01000012">
    <property type="protein sequence ID" value="PWQ99282.1"/>
    <property type="molecule type" value="Genomic_DNA"/>
</dbReference>
<dbReference type="Gene3D" id="3.40.980.10">
    <property type="entry name" value="MoaB/Mog-like domain"/>
    <property type="match status" value="1"/>
</dbReference>
<evidence type="ECO:0000256" key="6">
    <source>
        <dbReference type="ARBA" id="ARBA00022679"/>
    </source>
</evidence>